<name>A0A1I7TX74_9PELO</name>
<evidence type="ECO:0000313" key="2">
    <source>
        <dbReference type="WBParaSite" id="Csp11.Scaffold629.g12698.t1"/>
    </source>
</evidence>
<proteinExistence type="predicted"/>
<keyword evidence="1" id="KW-1185">Reference proteome</keyword>
<evidence type="ECO:0000313" key="1">
    <source>
        <dbReference type="Proteomes" id="UP000095282"/>
    </source>
</evidence>
<accession>A0A1I7TX74</accession>
<dbReference type="WBParaSite" id="Csp11.Scaffold629.g12698.t1">
    <property type="protein sequence ID" value="Csp11.Scaffold629.g12698.t1"/>
    <property type="gene ID" value="Csp11.Scaffold629.g12698"/>
</dbReference>
<protein>
    <submittedName>
        <fullName evidence="2">Ovule protein</fullName>
    </submittedName>
</protein>
<dbReference type="Proteomes" id="UP000095282">
    <property type="component" value="Unplaced"/>
</dbReference>
<sequence length="85" mass="9815">MEALSSSIRTLKTNCFLEMNKDSNINDSLIFHASFLVTIESKAPDPSPSDIFLFSFLLYFPFLFHKFSYGKREESDEICMMVPFS</sequence>
<reference evidence="2" key="1">
    <citation type="submission" date="2016-11" db="UniProtKB">
        <authorList>
            <consortium name="WormBaseParasite"/>
        </authorList>
    </citation>
    <scope>IDENTIFICATION</scope>
</reference>
<dbReference type="AlphaFoldDB" id="A0A1I7TX74"/>
<organism evidence="1 2">
    <name type="scientific">Caenorhabditis tropicalis</name>
    <dbReference type="NCBI Taxonomy" id="1561998"/>
    <lineage>
        <taxon>Eukaryota</taxon>
        <taxon>Metazoa</taxon>
        <taxon>Ecdysozoa</taxon>
        <taxon>Nematoda</taxon>
        <taxon>Chromadorea</taxon>
        <taxon>Rhabditida</taxon>
        <taxon>Rhabditina</taxon>
        <taxon>Rhabditomorpha</taxon>
        <taxon>Rhabditoidea</taxon>
        <taxon>Rhabditidae</taxon>
        <taxon>Peloderinae</taxon>
        <taxon>Caenorhabditis</taxon>
    </lineage>
</organism>